<feature type="domain" description="NAD-dependent epimerase/dehydratase" evidence="2">
    <location>
        <begin position="4"/>
        <end position="244"/>
    </location>
</feature>
<sequence length="323" mass="35892">MKRALVTGGAGFIGSHVVDALLGSGWHVEAIDSFDPFYDPAIKHRNIAAHREHPHYTLHTVDIRDHHALRALPGDFSAIVHLAARAGVRPSIADPTTYQDVNVGGTQHLLEFARERHVPQFVFASSSSVYGVNPRVPWSEEDHVLAPISPYASTKVSGELLGHVYSHLYGLRFVALRFFTVYGERQRPDLAVHTFARRMLAGQSIPFYGDGSTRRDYTHVSDIVQGILAALHYAGSPYEVINLGNNRTISLAEMVGTLEDVLGLPARREVLPAQPGDVPQTWAHLGKAERLLDFRPHVEFHDGCATFVDWLRRQPQPVTQAKR</sequence>
<proteinExistence type="predicted"/>
<dbReference type="Gene3D" id="3.40.50.720">
    <property type="entry name" value="NAD(P)-binding Rossmann-like Domain"/>
    <property type="match status" value="1"/>
</dbReference>
<dbReference type="PRINTS" id="PR01713">
    <property type="entry name" value="NUCEPIMERASE"/>
</dbReference>
<comment type="caution">
    <text evidence="3">The sequence shown here is derived from an EMBL/GenBank/DDBJ whole genome shotgun (WGS) entry which is preliminary data.</text>
</comment>
<dbReference type="InterPro" id="IPR001509">
    <property type="entry name" value="Epimerase_deHydtase"/>
</dbReference>
<accession>A0ABV7Z892</accession>
<dbReference type="PANTHER" id="PTHR43574">
    <property type="entry name" value="EPIMERASE-RELATED"/>
    <property type="match status" value="1"/>
</dbReference>
<dbReference type="SUPFAM" id="SSF51735">
    <property type="entry name" value="NAD(P)-binding Rossmann-fold domains"/>
    <property type="match status" value="1"/>
</dbReference>
<evidence type="ECO:0000313" key="3">
    <source>
        <dbReference type="EMBL" id="MFC3832359.1"/>
    </source>
</evidence>
<protein>
    <submittedName>
        <fullName evidence="3">NAD-dependent epimerase/dehydratase family protein</fullName>
    </submittedName>
</protein>
<dbReference type="EMBL" id="JBHRZG010000006">
    <property type="protein sequence ID" value="MFC3832359.1"/>
    <property type="molecule type" value="Genomic_DNA"/>
</dbReference>
<gene>
    <name evidence="3" type="ORF">ACFOSB_05770</name>
</gene>
<evidence type="ECO:0000259" key="2">
    <source>
        <dbReference type="Pfam" id="PF01370"/>
    </source>
</evidence>
<dbReference type="Gene3D" id="3.90.25.10">
    <property type="entry name" value="UDP-galactose 4-epimerase, domain 1"/>
    <property type="match status" value="1"/>
</dbReference>
<dbReference type="Proteomes" id="UP001595803">
    <property type="component" value="Unassembled WGS sequence"/>
</dbReference>
<keyword evidence="4" id="KW-1185">Reference proteome</keyword>
<reference evidence="4" key="1">
    <citation type="journal article" date="2019" name="Int. J. Syst. Evol. Microbiol.">
        <title>The Global Catalogue of Microorganisms (GCM) 10K type strain sequencing project: providing services to taxonomists for standard genome sequencing and annotation.</title>
        <authorList>
            <consortium name="The Broad Institute Genomics Platform"/>
            <consortium name="The Broad Institute Genome Sequencing Center for Infectious Disease"/>
            <person name="Wu L."/>
            <person name="Ma J."/>
        </authorList>
    </citation>
    <scope>NUCLEOTIDE SEQUENCE [LARGE SCALE GENOMIC DNA]</scope>
    <source>
        <strain evidence="4">CCTCC AB 2017081</strain>
    </source>
</reference>
<dbReference type="Pfam" id="PF01370">
    <property type="entry name" value="Epimerase"/>
    <property type="match status" value="1"/>
</dbReference>
<dbReference type="RefSeq" id="WP_322474230.1">
    <property type="nucleotide sequence ID" value="NZ_JBHRZG010000006.1"/>
</dbReference>
<evidence type="ECO:0000313" key="4">
    <source>
        <dbReference type="Proteomes" id="UP001595803"/>
    </source>
</evidence>
<name>A0ABV7Z892_9DEIO</name>
<evidence type="ECO:0000256" key="1">
    <source>
        <dbReference type="ARBA" id="ARBA00023027"/>
    </source>
</evidence>
<organism evidence="3 4">
    <name type="scientific">Deinococcus rufus</name>
    <dbReference type="NCBI Taxonomy" id="2136097"/>
    <lineage>
        <taxon>Bacteria</taxon>
        <taxon>Thermotogati</taxon>
        <taxon>Deinococcota</taxon>
        <taxon>Deinococci</taxon>
        <taxon>Deinococcales</taxon>
        <taxon>Deinococcaceae</taxon>
        <taxon>Deinococcus</taxon>
    </lineage>
</organism>
<keyword evidence="1" id="KW-0520">NAD</keyword>
<dbReference type="InterPro" id="IPR036291">
    <property type="entry name" value="NAD(P)-bd_dom_sf"/>
</dbReference>